<dbReference type="Proteomes" id="UP001163324">
    <property type="component" value="Chromosome 5"/>
</dbReference>
<reference evidence="1" key="1">
    <citation type="submission" date="2022-10" db="EMBL/GenBank/DDBJ databases">
        <title>Complete Genome of Trichothecium roseum strain YXFP-22015, a Plant Pathogen Isolated from Citrus.</title>
        <authorList>
            <person name="Wang Y."/>
            <person name="Zhu L."/>
        </authorList>
    </citation>
    <scope>NUCLEOTIDE SEQUENCE</scope>
    <source>
        <strain evidence="1">YXFP-22015</strain>
    </source>
</reference>
<evidence type="ECO:0000313" key="1">
    <source>
        <dbReference type="EMBL" id="KAI9899094.1"/>
    </source>
</evidence>
<accession>A0ACC0UY68</accession>
<protein>
    <submittedName>
        <fullName evidence="1">Uncharacterized protein</fullName>
    </submittedName>
</protein>
<name>A0ACC0UY68_9HYPO</name>
<organism evidence="1 2">
    <name type="scientific">Trichothecium roseum</name>
    <dbReference type="NCBI Taxonomy" id="47278"/>
    <lineage>
        <taxon>Eukaryota</taxon>
        <taxon>Fungi</taxon>
        <taxon>Dikarya</taxon>
        <taxon>Ascomycota</taxon>
        <taxon>Pezizomycotina</taxon>
        <taxon>Sordariomycetes</taxon>
        <taxon>Hypocreomycetidae</taxon>
        <taxon>Hypocreales</taxon>
        <taxon>Hypocreales incertae sedis</taxon>
        <taxon>Trichothecium</taxon>
    </lineage>
</organism>
<keyword evidence="2" id="KW-1185">Reference proteome</keyword>
<dbReference type="EMBL" id="CM047944">
    <property type="protein sequence ID" value="KAI9899094.1"/>
    <property type="molecule type" value="Genomic_DNA"/>
</dbReference>
<evidence type="ECO:0000313" key="2">
    <source>
        <dbReference type="Proteomes" id="UP001163324"/>
    </source>
</evidence>
<gene>
    <name evidence="1" type="ORF">N3K66_005555</name>
</gene>
<comment type="caution">
    <text evidence="1">The sequence shown here is derived from an EMBL/GenBank/DDBJ whole genome shotgun (WGS) entry which is preliminary data.</text>
</comment>
<proteinExistence type="predicted"/>
<sequence>MPPGAAATAAAGGSDPQAAKLEVWKQALYERVKETSRDNDLFSQDELLQLDVIPNKDLRLLAQVVQSLSNDKLFVTMREASGQVLWKWRDAQEAHKYKQCASDEQSMVYSLIDDSGGDGIWSQTLQRRLNMNDTVLKNTLKQLSLKGLIAPFKSVEHPNKKMYIKASIQPSDRATGGPWYTDQNLDEAFIEEVQKVIFDYVKMKSSYQSKGGSAAAAGARAQDPKKGVIKGTSPAETKAASGKKRDASEITQSPVRPAKLSTAVTAATTTTTTRAAPTMLPLPAGYTNYPTVRDLARMLSASGITGNTILSEQDVKKLVDVLVWDNLLEPVRVAGRHGYRVVRVAKQSARHWAGNQDPAGRDGGPEPYVSAYTEAPCGRCPVFDICEEGGPVGPSNCEYFQRWLGLS</sequence>